<dbReference type="GO" id="GO:0007160">
    <property type="term" value="P:cell-matrix adhesion"/>
    <property type="evidence" value="ECO:0007669"/>
    <property type="project" value="InterPro"/>
</dbReference>
<dbReference type="Pfam" id="PF06119">
    <property type="entry name" value="NIDO"/>
    <property type="match status" value="1"/>
</dbReference>
<feature type="chain" id="PRO_5018777918" description="NIDO domain-containing protein" evidence="1">
    <location>
        <begin position="20"/>
        <end position="237"/>
    </location>
</feature>
<dbReference type="GeneTree" id="ENSGT00940000164679"/>
<dbReference type="PROSITE" id="PS51220">
    <property type="entry name" value="NIDO"/>
    <property type="match status" value="1"/>
</dbReference>
<accession>A0A3Q3BFY7</accession>
<dbReference type="OMA" id="NISPNRW"/>
<feature type="signal peptide" evidence="1">
    <location>
        <begin position="1"/>
        <end position="19"/>
    </location>
</feature>
<dbReference type="PANTHER" id="PTHR46160">
    <property type="entry name" value="ALPHA-TECTORIN-RELATED"/>
    <property type="match status" value="1"/>
</dbReference>
<keyword evidence="4" id="KW-1185">Reference proteome</keyword>
<dbReference type="InterPro" id="IPR003886">
    <property type="entry name" value="NIDO_dom"/>
</dbReference>
<reference evidence="3" key="1">
    <citation type="submission" date="2025-08" db="UniProtKB">
        <authorList>
            <consortium name="Ensembl"/>
        </authorList>
    </citation>
    <scope>IDENTIFICATION</scope>
</reference>
<proteinExistence type="predicted"/>
<sequence>MYFVCLFLIFFCRLKFLGPLYPISGNTTQRALNGSSPQIILQQPFVYFGTSYNQIFVNHNGHITFTGPWSLYAPERIPLHGSRDFIAPFWTYFDNRVNGLVYYNQFTSGSILQQATQDINKYFPEFNFTASWVFVATWNEMAYYPNTGTVIQAVLISGGQYSFVLMNYGKIAPTVWKVQAGYDTVNSPFYFSIPGSFSSTATGSNSVFSHNSNVNVPGRWAFRVDHVSTGKTRNSGS</sequence>
<dbReference type="AlphaFoldDB" id="A0A3Q3BFY7"/>
<name>A0A3Q3BFY7_KRYMA</name>
<evidence type="ECO:0000259" key="2">
    <source>
        <dbReference type="PROSITE" id="PS51220"/>
    </source>
</evidence>
<dbReference type="SMART" id="SM00539">
    <property type="entry name" value="NIDO"/>
    <property type="match status" value="1"/>
</dbReference>
<protein>
    <recommendedName>
        <fullName evidence="2">NIDO domain-containing protein</fullName>
    </recommendedName>
</protein>
<dbReference type="Ensembl" id="ENSKMAT00000028668.1">
    <property type="protein sequence ID" value="ENSKMAP00000028311.1"/>
    <property type="gene ID" value="ENSKMAG00000020976.1"/>
</dbReference>
<evidence type="ECO:0000256" key="1">
    <source>
        <dbReference type="SAM" id="SignalP"/>
    </source>
</evidence>
<reference evidence="3" key="2">
    <citation type="submission" date="2025-09" db="UniProtKB">
        <authorList>
            <consortium name="Ensembl"/>
        </authorList>
    </citation>
    <scope>IDENTIFICATION</scope>
</reference>
<dbReference type="PANTHER" id="PTHR46160:SF9">
    <property type="entry name" value="PROTEIN PRY2-RELATED"/>
    <property type="match status" value="1"/>
</dbReference>
<keyword evidence="1" id="KW-0732">Signal</keyword>
<feature type="domain" description="NIDO" evidence="2">
    <location>
        <begin position="88"/>
        <end position="227"/>
    </location>
</feature>
<organism evidence="3 4">
    <name type="scientific">Kryptolebias marmoratus</name>
    <name type="common">Mangrove killifish</name>
    <name type="synonym">Rivulus marmoratus</name>
    <dbReference type="NCBI Taxonomy" id="37003"/>
    <lineage>
        <taxon>Eukaryota</taxon>
        <taxon>Metazoa</taxon>
        <taxon>Chordata</taxon>
        <taxon>Craniata</taxon>
        <taxon>Vertebrata</taxon>
        <taxon>Euteleostomi</taxon>
        <taxon>Actinopterygii</taxon>
        <taxon>Neopterygii</taxon>
        <taxon>Teleostei</taxon>
        <taxon>Neoteleostei</taxon>
        <taxon>Acanthomorphata</taxon>
        <taxon>Ovalentaria</taxon>
        <taxon>Atherinomorphae</taxon>
        <taxon>Cyprinodontiformes</taxon>
        <taxon>Rivulidae</taxon>
        <taxon>Kryptolebias</taxon>
    </lineage>
</organism>
<evidence type="ECO:0000313" key="3">
    <source>
        <dbReference type="Ensembl" id="ENSKMAP00000028311.1"/>
    </source>
</evidence>
<dbReference type="Proteomes" id="UP000264800">
    <property type="component" value="Unplaced"/>
</dbReference>
<evidence type="ECO:0000313" key="4">
    <source>
        <dbReference type="Proteomes" id="UP000264800"/>
    </source>
</evidence>
<dbReference type="InterPro" id="IPR052749">
    <property type="entry name" value="Alpha-tectorin"/>
</dbReference>